<feature type="transmembrane region" description="Helical" evidence="10">
    <location>
        <begin position="95"/>
        <end position="117"/>
    </location>
</feature>
<evidence type="ECO:0000256" key="9">
    <source>
        <dbReference type="SAM" id="Coils"/>
    </source>
</evidence>
<dbReference type="PANTHER" id="PTHR24421">
    <property type="entry name" value="NITRATE/NITRITE SENSOR PROTEIN NARX-RELATED"/>
    <property type="match status" value="1"/>
</dbReference>
<name>A0ABT4CBD0_9ACTN</name>
<dbReference type="InterPro" id="IPR036890">
    <property type="entry name" value="HATPase_C_sf"/>
</dbReference>
<keyword evidence="7" id="KW-0067">ATP-binding</keyword>
<evidence type="ECO:0000256" key="2">
    <source>
        <dbReference type="ARBA" id="ARBA00012438"/>
    </source>
</evidence>
<evidence type="ECO:0000313" key="13">
    <source>
        <dbReference type="Proteomes" id="UP001074726"/>
    </source>
</evidence>
<keyword evidence="5" id="KW-0547">Nucleotide-binding</keyword>
<evidence type="ECO:0000256" key="7">
    <source>
        <dbReference type="ARBA" id="ARBA00022840"/>
    </source>
</evidence>
<comment type="catalytic activity">
    <reaction evidence="1">
        <text>ATP + protein L-histidine = ADP + protein N-phospho-L-histidine.</text>
        <dbReference type="EC" id="2.7.13.3"/>
    </reaction>
</comment>
<feature type="coiled-coil region" evidence="9">
    <location>
        <begin position="361"/>
        <end position="388"/>
    </location>
</feature>
<feature type="transmembrane region" description="Helical" evidence="10">
    <location>
        <begin position="43"/>
        <end position="62"/>
    </location>
</feature>
<keyword evidence="10" id="KW-0812">Transmembrane</keyword>
<keyword evidence="3" id="KW-0597">Phosphoprotein</keyword>
<feature type="domain" description="Signal transduction histidine kinase subgroup 3 dimerisation and phosphoacceptor" evidence="11">
    <location>
        <begin position="397"/>
        <end position="464"/>
    </location>
</feature>
<sequence length="586" mass="61455">MTITDTRLRVVGPLTLAAAALVANLLAMSLLRAAAPYLELRDLLSMPVTGLAYGAAAGFLASGVRPTKVWALLTVSLGLAAPALSLGLAQDSWSWVALGSLGSFVVPAVGWICLSTLRGAEPGAEERRLILAAATVTSLIAVIRTATLDPAAFGWCQCVDNPLAVTGDADIYLAIEPWLTVGHLAAVAMVLLAVAVGAWHRPGRRAVHEYVLVTGSAVAIGGWVFADGALLAGAPTLTADPVVAAGLVAVLGVHVTGSVRRRPSRAHVADLLLAARERSTPGRLRELVARAVGDPSATVYWWDPSTQTYVDHLGRESDADVANALESHVLEVESEQRPIARVVTERVLVRDAGILQPVAEALRLSRENERLQAELAESLLQVRESRSRIVRASDDARRRIERDLHDGAQQLLISTGAKLNLATTRVDATRDPELAETLADASDELGRALEELRALARGITPTALVHGSLPDALEDLALRCPVPSRLHVEGGGKVNPEVAATAYFVVAECLVNVAKHAQASSAWVRVVLGDPLRVAVRDDGAGGADFKRGSGLRGLIDRVAAQGGSLDVVTSTGGTTVSATFPNGST</sequence>
<dbReference type="EMBL" id="JAPPUX010000002">
    <property type="protein sequence ID" value="MCY4726278.1"/>
    <property type="molecule type" value="Genomic_DNA"/>
</dbReference>
<keyword evidence="13" id="KW-1185">Reference proteome</keyword>
<evidence type="ECO:0000256" key="4">
    <source>
        <dbReference type="ARBA" id="ARBA00022679"/>
    </source>
</evidence>
<reference evidence="12" key="1">
    <citation type="submission" date="2022-08" db="EMBL/GenBank/DDBJ databases">
        <title>Genome sequencing of Nocardioides sp. STR2.</title>
        <authorList>
            <person name="So Y."/>
        </authorList>
    </citation>
    <scope>NUCLEOTIDE SEQUENCE</scope>
    <source>
        <strain evidence="12">STR2</strain>
    </source>
</reference>
<dbReference type="GO" id="GO:0016301">
    <property type="term" value="F:kinase activity"/>
    <property type="evidence" value="ECO:0007669"/>
    <property type="project" value="UniProtKB-KW"/>
</dbReference>
<feature type="transmembrane region" description="Helical" evidence="10">
    <location>
        <begin position="69"/>
        <end position="89"/>
    </location>
</feature>
<keyword evidence="10" id="KW-0472">Membrane</keyword>
<protein>
    <recommendedName>
        <fullName evidence="2">histidine kinase</fullName>
        <ecNumber evidence="2">2.7.13.3</ecNumber>
    </recommendedName>
</protein>
<dbReference type="InterPro" id="IPR011712">
    <property type="entry name" value="Sig_transdc_His_kin_sub3_dim/P"/>
</dbReference>
<dbReference type="RefSeq" id="WP_268111121.1">
    <property type="nucleotide sequence ID" value="NZ_JAPPUX010000002.1"/>
</dbReference>
<evidence type="ECO:0000256" key="8">
    <source>
        <dbReference type="ARBA" id="ARBA00023012"/>
    </source>
</evidence>
<proteinExistence type="predicted"/>
<dbReference type="Gene3D" id="1.20.5.1930">
    <property type="match status" value="1"/>
</dbReference>
<keyword evidence="6 12" id="KW-0418">Kinase</keyword>
<dbReference type="PANTHER" id="PTHR24421:SF10">
    <property type="entry name" value="NITRATE_NITRITE SENSOR PROTEIN NARQ"/>
    <property type="match status" value="1"/>
</dbReference>
<keyword evidence="10" id="KW-1133">Transmembrane helix</keyword>
<evidence type="ECO:0000256" key="5">
    <source>
        <dbReference type="ARBA" id="ARBA00022741"/>
    </source>
</evidence>
<evidence type="ECO:0000256" key="1">
    <source>
        <dbReference type="ARBA" id="ARBA00000085"/>
    </source>
</evidence>
<dbReference type="Gene3D" id="3.30.565.10">
    <property type="entry name" value="Histidine kinase-like ATPase, C-terminal domain"/>
    <property type="match status" value="1"/>
</dbReference>
<dbReference type="Proteomes" id="UP001074726">
    <property type="component" value="Unassembled WGS sequence"/>
</dbReference>
<evidence type="ECO:0000256" key="6">
    <source>
        <dbReference type="ARBA" id="ARBA00022777"/>
    </source>
</evidence>
<keyword evidence="8" id="KW-0902">Two-component regulatory system</keyword>
<dbReference type="EC" id="2.7.13.3" evidence="2"/>
<feature type="transmembrane region" description="Helical" evidence="10">
    <location>
        <begin position="210"/>
        <end position="232"/>
    </location>
</feature>
<feature type="transmembrane region" description="Helical" evidence="10">
    <location>
        <begin position="129"/>
        <end position="147"/>
    </location>
</feature>
<dbReference type="InterPro" id="IPR050482">
    <property type="entry name" value="Sensor_HK_TwoCompSys"/>
</dbReference>
<feature type="transmembrane region" description="Helical" evidence="10">
    <location>
        <begin position="178"/>
        <end position="198"/>
    </location>
</feature>
<keyword evidence="9" id="KW-0175">Coiled coil</keyword>
<feature type="transmembrane region" description="Helical" evidence="10">
    <location>
        <begin position="238"/>
        <end position="257"/>
    </location>
</feature>
<evidence type="ECO:0000259" key="11">
    <source>
        <dbReference type="Pfam" id="PF07730"/>
    </source>
</evidence>
<evidence type="ECO:0000313" key="12">
    <source>
        <dbReference type="EMBL" id="MCY4726278.1"/>
    </source>
</evidence>
<dbReference type="Pfam" id="PF07730">
    <property type="entry name" value="HisKA_3"/>
    <property type="match status" value="1"/>
</dbReference>
<dbReference type="CDD" id="cd16917">
    <property type="entry name" value="HATPase_UhpB-NarQ-NarX-like"/>
    <property type="match status" value="1"/>
</dbReference>
<dbReference type="SUPFAM" id="SSF55874">
    <property type="entry name" value="ATPase domain of HSP90 chaperone/DNA topoisomerase II/histidine kinase"/>
    <property type="match status" value="1"/>
</dbReference>
<organism evidence="12 13">
    <name type="scientific">Nocardioides pini</name>
    <dbReference type="NCBI Taxonomy" id="2975053"/>
    <lineage>
        <taxon>Bacteria</taxon>
        <taxon>Bacillati</taxon>
        <taxon>Actinomycetota</taxon>
        <taxon>Actinomycetes</taxon>
        <taxon>Propionibacteriales</taxon>
        <taxon>Nocardioidaceae</taxon>
        <taxon>Nocardioides</taxon>
    </lineage>
</organism>
<accession>A0ABT4CBD0</accession>
<gene>
    <name evidence="12" type="ORF">NYO98_08310</name>
</gene>
<evidence type="ECO:0000256" key="3">
    <source>
        <dbReference type="ARBA" id="ARBA00022553"/>
    </source>
</evidence>
<evidence type="ECO:0000256" key="10">
    <source>
        <dbReference type="SAM" id="Phobius"/>
    </source>
</evidence>
<comment type="caution">
    <text evidence="12">The sequence shown here is derived from an EMBL/GenBank/DDBJ whole genome shotgun (WGS) entry which is preliminary data.</text>
</comment>
<keyword evidence="4" id="KW-0808">Transferase</keyword>